<dbReference type="PANTHER" id="PTHR14196:SF12">
    <property type="entry name" value="ZINC FINGER PROTEIN 208-LIKE"/>
    <property type="match status" value="1"/>
</dbReference>
<dbReference type="GO" id="GO:0000977">
    <property type="term" value="F:RNA polymerase II transcription regulatory region sequence-specific DNA binding"/>
    <property type="evidence" value="ECO:0007669"/>
    <property type="project" value="TreeGrafter"/>
</dbReference>
<dbReference type="AlphaFoldDB" id="A0A7K8B2I1"/>
<evidence type="ECO:0000259" key="6">
    <source>
        <dbReference type="PROSITE" id="PS50157"/>
    </source>
</evidence>
<dbReference type="InterPro" id="IPR013087">
    <property type="entry name" value="Znf_C2H2_type"/>
</dbReference>
<dbReference type="GO" id="GO:0000981">
    <property type="term" value="F:DNA-binding transcription factor activity, RNA polymerase II-specific"/>
    <property type="evidence" value="ECO:0007669"/>
    <property type="project" value="TreeGrafter"/>
</dbReference>
<dbReference type="PANTHER" id="PTHR14196">
    <property type="entry name" value="ODD-SKIPPED - RELATED"/>
    <property type="match status" value="1"/>
</dbReference>
<evidence type="ECO:0000256" key="2">
    <source>
        <dbReference type="ARBA" id="ARBA00022737"/>
    </source>
</evidence>
<dbReference type="InterPro" id="IPR036236">
    <property type="entry name" value="Znf_C2H2_sf"/>
</dbReference>
<dbReference type="GO" id="GO:0005634">
    <property type="term" value="C:nucleus"/>
    <property type="evidence" value="ECO:0007669"/>
    <property type="project" value="TreeGrafter"/>
</dbReference>
<keyword evidence="2" id="KW-0677">Repeat</keyword>
<feature type="non-terminal residue" evidence="7">
    <location>
        <position position="56"/>
    </location>
</feature>
<evidence type="ECO:0000256" key="4">
    <source>
        <dbReference type="ARBA" id="ARBA00022833"/>
    </source>
</evidence>
<dbReference type="SUPFAM" id="SSF57667">
    <property type="entry name" value="beta-beta-alpha zinc fingers"/>
    <property type="match status" value="1"/>
</dbReference>
<feature type="domain" description="C2H2-type" evidence="6">
    <location>
        <begin position="1"/>
        <end position="20"/>
    </location>
</feature>
<evidence type="ECO:0000313" key="8">
    <source>
        <dbReference type="Proteomes" id="UP000517678"/>
    </source>
</evidence>
<evidence type="ECO:0000256" key="5">
    <source>
        <dbReference type="PROSITE-ProRule" id="PRU00042"/>
    </source>
</evidence>
<accession>A0A7K8B2I1</accession>
<name>A0A7K8B2I1_9CORV</name>
<keyword evidence="8" id="KW-1185">Reference proteome</keyword>
<proteinExistence type="predicted"/>
<evidence type="ECO:0000256" key="3">
    <source>
        <dbReference type="ARBA" id="ARBA00022771"/>
    </source>
</evidence>
<dbReference type="GO" id="GO:0008270">
    <property type="term" value="F:zinc ion binding"/>
    <property type="evidence" value="ECO:0007669"/>
    <property type="project" value="UniProtKB-KW"/>
</dbReference>
<dbReference type="InterPro" id="IPR050717">
    <property type="entry name" value="C2H2-ZF_Transcription_Reg"/>
</dbReference>
<dbReference type="FunFam" id="3.30.160.60:FF:002343">
    <property type="entry name" value="Zinc finger protein 33A"/>
    <property type="match status" value="1"/>
</dbReference>
<dbReference type="Proteomes" id="UP000517678">
    <property type="component" value="Unassembled WGS sequence"/>
</dbReference>
<evidence type="ECO:0000256" key="1">
    <source>
        <dbReference type="ARBA" id="ARBA00022723"/>
    </source>
</evidence>
<protein>
    <submittedName>
        <fullName evidence="7">ZNF16 protein</fullName>
    </submittedName>
</protein>
<keyword evidence="1" id="KW-0479">Metal-binding</keyword>
<feature type="domain" description="C2H2-type" evidence="6">
    <location>
        <begin position="21"/>
        <end position="48"/>
    </location>
</feature>
<feature type="non-terminal residue" evidence="7">
    <location>
        <position position="1"/>
    </location>
</feature>
<sequence length="56" mass="6386">SFSQSSSLINHCKIHTEEKPCECLECGNNFRKSSHLIWHQVIHTGEWPTKCGECGK</sequence>
<evidence type="ECO:0000313" key="7">
    <source>
        <dbReference type="EMBL" id="NXB09176.1"/>
    </source>
</evidence>
<dbReference type="PROSITE" id="PS00028">
    <property type="entry name" value="ZINC_FINGER_C2H2_1"/>
    <property type="match status" value="1"/>
</dbReference>
<organism evidence="7 8">
    <name type="scientific">Cnemophilus loriae</name>
    <name type="common">Loria's bird-of-paradise</name>
    <dbReference type="NCBI Taxonomy" id="254448"/>
    <lineage>
        <taxon>Eukaryota</taxon>
        <taxon>Metazoa</taxon>
        <taxon>Chordata</taxon>
        <taxon>Craniata</taxon>
        <taxon>Vertebrata</taxon>
        <taxon>Euteleostomi</taxon>
        <taxon>Archelosauria</taxon>
        <taxon>Archosauria</taxon>
        <taxon>Dinosauria</taxon>
        <taxon>Saurischia</taxon>
        <taxon>Theropoda</taxon>
        <taxon>Coelurosauria</taxon>
        <taxon>Aves</taxon>
        <taxon>Neognathae</taxon>
        <taxon>Neoaves</taxon>
        <taxon>Telluraves</taxon>
        <taxon>Australaves</taxon>
        <taxon>Passeriformes</taxon>
        <taxon>Corvoidea</taxon>
        <taxon>Corvidae</taxon>
        <taxon>Cnemophilus</taxon>
    </lineage>
</organism>
<keyword evidence="4" id="KW-0862">Zinc</keyword>
<keyword evidence="3 5" id="KW-0863">Zinc-finger</keyword>
<comment type="caution">
    <text evidence="7">The sequence shown here is derived from an EMBL/GenBank/DDBJ whole genome shotgun (WGS) entry which is preliminary data.</text>
</comment>
<gene>
    <name evidence="7" type="primary">Znf16</name>
    <name evidence="7" type="ORF">CNELOR_R02982</name>
</gene>
<dbReference type="Gene3D" id="3.30.160.60">
    <property type="entry name" value="Classic Zinc Finger"/>
    <property type="match status" value="2"/>
</dbReference>
<reference evidence="7 8" key="1">
    <citation type="submission" date="2019-09" db="EMBL/GenBank/DDBJ databases">
        <title>Bird 10,000 Genomes (B10K) Project - Family phase.</title>
        <authorList>
            <person name="Zhang G."/>
        </authorList>
    </citation>
    <scope>NUCLEOTIDE SEQUENCE [LARGE SCALE GENOMIC DNA]</scope>
    <source>
        <strain evidence="7">B10K-DU-029-38</strain>
        <tissue evidence="7">Muscle</tissue>
    </source>
</reference>
<dbReference type="PROSITE" id="PS50157">
    <property type="entry name" value="ZINC_FINGER_C2H2_2"/>
    <property type="match status" value="2"/>
</dbReference>
<dbReference type="EMBL" id="VZTF01007093">
    <property type="protein sequence ID" value="NXB09176.1"/>
    <property type="molecule type" value="Genomic_DNA"/>
</dbReference>